<evidence type="ECO:0000259" key="1">
    <source>
        <dbReference type="SMART" id="SM01321"/>
    </source>
</evidence>
<dbReference type="Proteomes" id="UP001237448">
    <property type="component" value="Unassembled WGS sequence"/>
</dbReference>
<dbReference type="SMART" id="SM01321">
    <property type="entry name" value="Y1_Tnp"/>
    <property type="match status" value="1"/>
</dbReference>
<dbReference type="NCBIfam" id="NF047646">
    <property type="entry name" value="REP_Tyr_transpos"/>
    <property type="match status" value="1"/>
</dbReference>
<sequence length="131" mass="14989">MEAALDAGYGEAFLATEAIGPVVESALLYFDGERYRLHAWCVMPNHVHALLTPMLDHSLSRIVHTWKSFTAKQINAVLNRTGKVWFEEYFDRKIRSERHFEDARFYIEENPVKAGLSCDAGAWRYSSASCM</sequence>
<reference evidence="2 3" key="1">
    <citation type="submission" date="2023-07" db="EMBL/GenBank/DDBJ databases">
        <title>Genomic Encyclopedia of Type Strains, Phase IV (KMG-IV): sequencing the most valuable type-strain genomes for metagenomic binning, comparative biology and taxonomic classification.</title>
        <authorList>
            <person name="Goeker M."/>
        </authorList>
    </citation>
    <scope>NUCLEOTIDE SEQUENCE [LARGE SCALE GENOMIC DNA]</scope>
    <source>
        <strain evidence="2 3">DSM 5896</strain>
    </source>
</reference>
<dbReference type="EMBL" id="JAUSVK010000001">
    <property type="protein sequence ID" value="MDQ0392344.1"/>
    <property type="molecule type" value="Genomic_DNA"/>
</dbReference>
<keyword evidence="3" id="KW-1185">Reference proteome</keyword>
<dbReference type="InterPro" id="IPR002686">
    <property type="entry name" value="Transposase_17"/>
</dbReference>
<dbReference type="InterPro" id="IPR052715">
    <property type="entry name" value="RAYT_transposase"/>
</dbReference>
<organism evidence="2 3">
    <name type="scientific">Labrys monachus</name>
    <dbReference type="NCBI Taxonomy" id="217067"/>
    <lineage>
        <taxon>Bacteria</taxon>
        <taxon>Pseudomonadati</taxon>
        <taxon>Pseudomonadota</taxon>
        <taxon>Alphaproteobacteria</taxon>
        <taxon>Hyphomicrobiales</taxon>
        <taxon>Xanthobacteraceae</taxon>
        <taxon>Labrys</taxon>
    </lineage>
</organism>
<evidence type="ECO:0000313" key="2">
    <source>
        <dbReference type="EMBL" id="MDQ0392344.1"/>
    </source>
</evidence>
<feature type="domain" description="Transposase IS200-like" evidence="1">
    <location>
        <begin position="6"/>
        <end position="110"/>
    </location>
</feature>
<proteinExistence type="predicted"/>
<accession>A0ABU0FCM0</accession>
<evidence type="ECO:0000313" key="3">
    <source>
        <dbReference type="Proteomes" id="UP001237448"/>
    </source>
</evidence>
<dbReference type="RefSeq" id="WP_307426073.1">
    <property type="nucleotide sequence ID" value="NZ_JAUSVK010000001.1"/>
</dbReference>
<comment type="caution">
    <text evidence="2">The sequence shown here is derived from an EMBL/GenBank/DDBJ whole genome shotgun (WGS) entry which is preliminary data.</text>
</comment>
<dbReference type="SUPFAM" id="SSF143422">
    <property type="entry name" value="Transposase IS200-like"/>
    <property type="match status" value="1"/>
</dbReference>
<dbReference type="Gene3D" id="3.30.70.1290">
    <property type="entry name" value="Transposase IS200-like"/>
    <property type="match status" value="1"/>
</dbReference>
<gene>
    <name evidence="2" type="ORF">J3R73_002136</name>
</gene>
<dbReference type="Pfam" id="PF01797">
    <property type="entry name" value="Y1_Tnp"/>
    <property type="match status" value="1"/>
</dbReference>
<dbReference type="PANTHER" id="PTHR36966">
    <property type="entry name" value="REP-ASSOCIATED TYROSINE TRANSPOSASE"/>
    <property type="match status" value="1"/>
</dbReference>
<name>A0ABU0FCM0_9HYPH</name>
<dbReference type="PANTHER" id="PTHR36966:SF1">
    <property type="entry name" value="REP-ASSOCIATED TYROSINE TRANSPOSASE"/>
    <property type="match status" value="1"/>
</dbReference>
<dbReference type="InterPro" id="IPR036515">
    <property type="entry name" value="Transposase_17_sf"/>
</dbReference>
<protein>
    <submittedName>
        <fullName evidence="2">REP element-mobilizing transposase RayT</fullName>
    </submittedName>
</protein>